<dbReference type="EMBL" id="LAZR01002665">
    <property type="protein sequence ID" value="KKN27125.1"/>
    <property type="molecule type" value="Genomic_DNA"/>
</dbReference>
<keyword evidence="1" id="KW-0812">Transmembrane</keyword>
<accession>A0A0F9P5I0</accession>
<sequence length="224" mass="25023">MPTPNELGAYADQFLDMALFGQVVIYAGYALAILAIFVLLIGMYFLIQYKYKVTYPILNYESGGDTAQIEGWKKDRARTIKLKDGRITQHILFMNKKIEKFRPEDIVPKNKINILKVNDDGTYISMPIIKLGSPIADFETLSPEEKHWAILQLKENARTYADTDELKKMRNMVMFTAILCLVLVGITVYLSLKAPNQAAEAANNIASSLQNYAATYSGGGTPPG</sequence>
<comment type="caution">
    <text evidence="2">The sequence shown here is derived from an EMBL/GenBank/DDBJ whole genome shotgun (WGS) entry which is preliminary data.</text>
</comment>
<proteinExistence type="predicted"/>
<feature type="transmembrane region" description="Helical" evidence="1">
    <location>
        <begin position="23"/>
        <end position="47"/>
    </location>
</feature>
<evidence type="ECO:0000256" key="1">
    <source>
        <dbReference type="SAM" id="Phobius"/>
    </source>
</evidence>
<dbReference type="AlphaFoldDB" id="A0A0F9P5I0"/>
<name>A0A0F9P5I0_9ZZZZ</name>
<protein>
    <submittedName>
        <fullName evidence="2">Uncharacterized protein</fullName>
    </submittedName>
</protein>
<organism evidence="2">
    <name type="scientific">marine sediment metagenome</name>
    <dbReference type="NCBI Taxonomy" id="412755"/>
    <lineage>
        <taxon>unclassified sequences</taxon>
        <taxon>metagenomes</taxon>
        <taxon>ecological metagenomes</taxon>
    </lineage>
</organism>
<keyword evidence="1" id="KW-0472">Membrane</keyword>
<keyword evidence="1" id="KW-1133">Transmembrane helix</keyword>
<evidence type="ECO:0000313" key="2">
    <source>
        <dbReference type="EMBL" id="KKN27125.1"/>
    </source>
</evidence>
<feature type="transmembrane region" description="Helical" evidence="1">
    <location>
        <begin position="172"/>
        <end position="192"/>
    </location>
</feature>
<gene>
    <name evidence="2" type="ORF">LCGC14_0867750</name>
</gene>
<reference evidence="2" key="1">
    <citation type="journal article" date="2015" name="Nature">
        <title>Complex archaea that bridge the gap between prokaryotes and eukaryotes.</title>
        <authorList>
            <person name="Spang A."/>
            <person name="Saw J.H."/>
            <person name="Jorgensen S.L."/>
            <person name="Zaremba-Niedzwiedzka K."/>
            <person name="Martijn J."/>
            <person name="Lind A.E."/>
            <person name="van Eijk R."/>
            <person name="Schleper C."/>
            <person name="Guy L."/>
            <person name="Ettema T.J."/>
        </authorList>
    </citation>
    <scope>NUCLEOTIDE SEQUENCE</scope>
</reference>